<reference evidence="2" key="1">
    <citation type="submission" date="2018-11" db="EMBL/GenBank/DDBJ databases">
        <authorList>
            <consortium name="Pathogen Informatics"/>
        </authorList>
    </citation>
    <scope>NUCLEOTIDE SEQUENCE</scope>
</reference>
<evidence type="ECO:0000313" key="3">
    <source>
        <dbReference type="Proteomes" id="UP000784294"/>
    </source>
</evidence>
<dbReference type="EMBL" id="CAAALY010105363">
    <property type="protein sequence ID" value="VEL29692.1"/>
    <property type="molecule type" value="Genomic_DNA"/>
</dbReference>
<keyword evidence="1" id="KW-1133">Transmembrane helix</keyword>
<name>A0A448X725_9PLAT</name>
<keyword evidence="1" id="KW-0812">Transmembrane</keyword>
<dbReference type="Proteomes" id="UP000784294">
    <property type="component" value="Unassembled WGS sequence"/>
</dbReference>
<protein>
    <submittedName>
        <fullName evidence="2">Uncharacterized protein</fullName>
    </submittedName>
</protein>
<gene>
    <name evidence="2" type="ORF">PXEA_LOCUS23132</name>
</gene>
<sequence>MTTHSLDSELQDFGGADLAKDHLSQVNPLPETKVGALQRLAVQLIAANPAAISALIAFSSLPLELLLRQHDQSDKK</sequence>
<evidence type="ECO:0000256" key="1">
    <source>
        <dbReference type="SAM" id="Phobius"/>
    </source>
</evidence>
<comment type="caution">
    <text evidence="2">The sequence shown here is derived from an EMBL/GenBank/DDBJ whole genome shotgun (WGS) entry which is preliminary data.</text>
</comment>
<organism evidence="2 3">
    <name type="scientific">Protopolystoma xenopodis</name>
    <dbReference type="NCBI Taxonomy" id="117903"/>
    <lineage>
        <taxon>Eukaryota</taxon>
        <taxon>Metazoa</taxon>
        <taxon>Spiralia</taxon>
        <taxon>Lophotrochozoa</taxon>
        <taxon>Platyhelminthes</taxon>
        <taxon>Monogenea</taxon>
        <taxon>Polyopisthocotylea</taxon>
        <taxon>Polystomatidea</taxon>
        <taxon>Polystomatidae</taxon>
        <taxon>Protopolystoma</taxon>
    </lineage>
</organism>
<keyword evidence="1" id="KW-0472">Membrane</keyword>
<accession>A0A448X725</accession>
<evidence type="ECO:0000313" key="2">
    <source>
        <dbReference type="EMBL" id="VEL29692.1"/>
    </source>
</evidence>
<dbReference type="AlphaFoldDB" id="A0A448X725"/>
<keyword evidence="3" id="KW-1185">Reference proteome</keyword>
<feature type="transmembrane region" description="Helical" evidence="1">
    <location>
        <begin position="40"/>
        <end position="67"/>
    </location>
</feature>
<proteinExistence type="predicted"/>